<proteinExistence type="predicted"/>
<dbReference type="EMBL" id="CP047423">
    <property type="protein sequence ID" value="QPD03728.1"/>
    <property type="molecule type" value="Genomic_DNA"/>
</dbReference>
<dbReference type="Proteomes" id="UP000593737">
    <property type="component" value="Chromosome"/>
</dbReference>
<protein>
    <submittedName>
        <fullName evidence="1">Uncharacterized protein</fullName>
    </submittedName>
</protein>
<evidence type="ECO:0000313" key="1">
    <source>
        <dbReference type="EMBL" id="QPD03728.1"/>
    </source>
</evidence>
<sequence length="32" mass="3680">MEIMMNLAVFLTVLQFQESQGFFATTLPFSHT</sequence>
<accession>A0A7S8FD93</accession>
<evidence type="ECO:0000313" key="2">
    <source>
        <dbReference type="Proteomes" id="UP000593737"/>
    </source>
</evidence>
<name>A0A7S8FD93_9BACT</name>
<organism evidence="1 2">
    <name type="scientific">Candidatus Nitrospira kreftii</name>
    <dbReference type="NCBI Taxonomy" id="2652173"/>
    <lineage>
        <taxon>Bacteria</taxon>
        <taxon>Pseudomonadati</taxon>
        <taxon>Nitrospirota</taxon>
        <taxon>Nitrospiria</taxon>
        <taxon>Nitrospirales</taxon>
        <taxon>Nitrospiraceae</taxon>
        <taxon>Nitrospira</taxon>
    </lineage>
</organism>
<gene>
    <name evidence="1" type="ORF">Nkreftii_001502</name>
</gene>
<dbReference type="AlphaFoldDB" id="A0A7S8FD93"/>
<reference evidence="1 2" key="1">
    <citation type="journal article" date="2020" name="ISME J.">
        <title>Enrichment and physiological characterization of a novel comammox Nitrospira indicates ammonium inhibition of complete nitrification.</title>
        <authorList>
            <person name="Sakoula D."/>
            <person name="Koch H."/>
            <person name="Frank J."/>
            <person name="Jetten M.S.M."/>
            <person name="van Kessel M.A.H.J."/>
            <person name="Lucker S."/>
        </authorList>
    </citation>
    <scope>NUCLEOTIDE SEQUENCE [LARGE SCALE GENOMIC DNA]</scope>
    <source>
        <strain evidence="1">Comreactor17</strain>
    </source>
</reference>
<dbReference type="KEGG" id="nkf:Nkreftii_001502"/>